<reference evidence="2 3" key="1">
    <citation type="submission" date="2019-07" db="EMBL/GenBank/DDBJ databases">
        <title>Ln-dependent methylotrophs.</title>
        <authorList>
            <person name="Tani A."/>
        </authorList>
    </citation>
    <scope>NUCLEOTIDE SEQUENCE [LARGE SCALE GENOMIC DNA]</scope>
    <source>
        <strain evidence="2 3">SM12</strain>
    </source>
</reference>
<evidence type="ECO:0000313" key="2">
    <source>
        <dbReference type="EMBL" id="TRL36755.1"/>
    </source>
</evidence>
<gene>
    <name evidence="2" type="ORF">FNA46_17300</name>
</gene>
<dbReference type="GO" id="GO:0090313">
    <property type="term" value="P:regulation of protein targeting to membrane"/>
    <property type="evidence" value="ECO:0007669"/>
    <property type="project" value="TreeGrafter"/>
</dbReference>
<comment type="caution">
    <text evidence="2">The sequence shown here is derived from an EMBL/GenBank/DDBJ whole genome shotgun (WGS) entry which is preliminary data.</text>
</comment>
<name>A0A549T4C7_9HYPH</name>
<keyword evidence="1" id="KW-0472">Membrane</keyword>
<protein>
    <submittedName>
        <fullName evidence="2">AsmA family protein</fullName>
    </submittedName>
</protein>
<accession>A0A549T4C7</accession>
<keyword evidence="3" id="KW-1185">Reference proteome</keyword>
<dbReference type="InterPro" id="IPR052894">
    <property type="entry name" value="AsmA-related"/>
</dbReference>
<keyword evidence="1" id="KW-1133">Transmembrane helix</keyword>
<dbReference type="PANTHER" id="PTHR30441">
    <property type="entry name" value="DUF748 DOMAIN-CONTAINING PROTEIN"/>
    <property type="match status" value="1"/>
</dbReference>
<evidence type="ECO:0000313" key="3">
    <source>
        <dbReference type="Proteomes" id="UP000316801"/>
    </source>
</evidence>
<proteinExistence type="predicted"/>
<dbReference type="Proteomes" id="UP000316801">
    <property type="component" value="Unassembled WGS sequence"/>
</dbReference>
<keyword evidence="1" id="KW-0812">Transmembrane</keyword>
<organism evidence="2 3">
    <name type="scientific">Rhizobium straminoryzae</name>
    <dbReference type="NCBI Taxonomy" id="1387186"/>
    <lineage>
        <taxon>Bacteria</taxon>
        <taxon>Pseudomonadati</taxon>
        <taxon>Pseudomonadota</taxon>
        <taxon>Alphaproteobacteria</taxon>
        <taxon>Hyphomicrobiales</taxon>
        <taxon>Rhizobiaceae</taxon>
        <taxon>Rhizobium/Agrobacterium group</taxon>
        <taxon>Rhizobium</taxon>
    </lineage>
</organism>
<dbReference type="PANTHER" id="PTHR30441:SF4">
    <property type="entry name" value="PROTEIN ASMA"/>
    <property type="match status" value="1"/>
</dbReference>
<feature type="transmembrane region" description="Helical" evidence="1">
    <location>
        <begin position="12"/>
        <end position="31"/>
    </location>
</feature>
<sequence length="608" mass="64939">MIDLSPRNRTSRMALVVVAGILVVVVLFRILSPVLVSSALVRERVETAVEDWLGHDVTIDSVPQLEFWPRPMVRLRGIVIRQEDRPGSPVLGHIAELSASFSLLKALTGNPVFHNFALVQPDITVHTGAGGQLNWSNQGLLGAAVRHAISTDTAEKARPLNDAEIGDVSISNGRLVIDSSDGRSLTLEQINGTLDWDELSAPARLRARSLVRGVLLDIDLSTAQPLQLLGGASASLDLALNSSLITARFSGRADLTRSAFLSGDLQLTIPKMAEVVRWANLPIHTADALHDITLSARLVTLERVMRFDQLTIAANGTSGTGVMDLAMATDTQPPRVSGTLAFDRMDLRSLAHAISSDRQDAGPVDPAREAPFERQLGFDARFSVKTARYGPLVLTDAAVSLLSDAKRAEVEILDSTALGGSLTGQISMRLTPKPATKIRLSARNVEFDALAKQLSLPGSLIIAPASIDLDLDLSKPLFLAKPDDVTGTMHFSAATGQIPALDLDAFRTLASGTGYFTLDKARDGHTDFNSLDLQADFTAGSARIRQATIDGSSYVMHLSGVVPYQTRSLSLIAVIDSKTGAASHRAFIGGAWPNPIIWPAPAGTPAKP</sequence>
<dbReference type="AlphaFoldDB" id="A0A549T4C7"/>
<evidence type="ECO:0000256" key="1">
    <source>
        <dbReference type="SAM" id="Phobius"/>
    </source>
</evidence>
<dbReference type="EMBL" id="VJMG01000049">
    <property type="protein sequence ID" value="TRL36755.1"/>
    <property type="molecule type" value="Genomic_DNA"/>
</dbReference>
<dbReference type="GO" id="GO:0005886">
    <property type="term" value="C:plasma membrane"/>
    <property type="evidence" value="ECO:0007669"/>
    <property type="project" value="TreeGrafter"/>
</dbReference>